<dbReference type="Pfam" id="PF03055">
    <property type="entry name" value="RPE65"/>
    <property type="match status" value="2"/>
</dbReference>
<evidence type="ECO:0000256" key="2">
    <source>
        <dbReference type="ARBA" id="ARBA00022723"/>
    </source>
</evidence>
<protein>
    <recommendedName>
        <fullName evidence="6">Endonuclease/exonuclease/phosphatase domain-containing protein</fullName>
    </recommendedName>
</protein>
<comment type="cofactor">
    <cofactor evidence="5">
        <name>Fe(2+)</name>
        <dbReference type="ChEBI" id="CHEBI:29033"/>
    </cofactor>
    <text evidence="5">Binds 1 Fe(2+) ion per subunit.</text>
</comment>
<feature type="binding site" evidence="5">
    <location>
        <position position="505"/>
    </location>
    <ligand>
        <name>Fe cation</name>
        <dbReference type="ChEBI" id="CHEBI:24875"/>
        <note>catalytic</note>
    </ligand>
</feature>
<feature type="binding site" evidence="5">
    <location>
        <position position="599"/>
    </location>
    <ligand>
        <name>Fe cation</name>
        <dbReference type="ChEBI" id="CHEBI:24875"/>
        <note>catalytic</note>
    </ligand>
</feature>
<gene>
    <name evidence="7" type="primary">Acey_s0077.g1103</name>
    <name evidence="7" type="ORF">Y032_0077g1103</name>
</gene>
<accession>A0A016TU14</accession>
<evidence type="ECO:0000256" key="4">
    <source>
        <dbReference type="ARBA" id="ARBA00023004"/>
    </source>
</evidence>
<dbReference type="GO" id="GO:0010436">
    <property type="term" value="F:carotenoid dioxygenase activity"/>
    <property type="evidence" value="ECO:0007669"/>
    <property type="project" value="TreeGrafter"/>
</dbReference>
<feature type="binding site" evidence="5">
    <location>
        <position position="812"/>
    </location>
    <ligand>
        <name>Fe cation</name>
        <dbReference type="ChEBI" id="CHEBI:24875"/>
        <note>catalytic</note>
    </ligand>
</feature>
<evidence type="ECO:0000256" key="3">
    <source>
        <dbReference type="ARBA" id="ARBA00023002"/>
    </source>
</evidence>
<feature type="domain" description="Endonuclease/exonuclease/phosphatase" evidence="6">
    <location>
        <begin position="7"/>
        <end position="149"/>
    </location>
</feature>
<dbReference type="InterPro" id="IPR036691">
    <property type="entry name" value="Endo/exonu/phosph_ase_sf"/>
</dbReference>
<dbReference type="Pfam" id="PF14529">
    <property type="entry name" value="Exo_endo_phos_2"/>
    <property type="match status" value="1"/>
</dbReference>
<dbReference type="Gene3D" id="3.60.10.10">
    <property type="entry name" value="Endonuclease/exonuclease/phosphatase"/>
    <property type="match status" value="1"/>
</dbReference>
<evidence type="ECO:0000259" key="6">
    <source>
        <dbReference type="Pfam" id="PF14529"/>
    </source>
</evidence>
<dbReference type="InterPro" id="IPR004294">
    <property type="entry name" value="Carotenoid_Oase"/>
</dbReference>
<dbReference type="EMBL" id="JARK01001413">
    <property type="protein sequence ID" value="EYC06246.1"/>
    <property type="molecule type" value="Genomic_DNA"/>
</dbReference>
<comment type="caution">
    <text evidence="7">The sequence shown here is derived from an EMBL/GenBank/DDBJ whole genome shotgun (WGS) entry which is preliminary data.</text>
</comment>
<comment type="similarity">
    <text evidence="1">Belongs to the carotenoid oxygenase family.</text>
</comment>
<dbReference type="GO" id="GO:0003834">
    <property type="term" value="F:beta-carotene 15,15'-dioxygenase activity"/>
    <property type="evidence" value="ECO:0007669"/>
    <property type="project" value="TreeGrafter"/>
</dbReference>
<evidence type="ECO:0000256" key="1">
    <source>
        <dbReference type="ARBA" id="ARBA00006787"/>
    </source>
</evidence>
<dbReference type="STRING" id="53326.A0A016TU14"/>
<reference evidence="8" key="1">
    <citation type="journal article" date="2015" name="Nat. Genet.">
        <title>The genome and transcriptome of the zoonotic hookworm Ancylostoma ceylanicum identify infection-specific gene families.</title>
        <authorList>
            <person name="Schwarz E.M."/>
            <person name="Hu Y."/>
            <person name="Antoshechkin I."/>
            <person name="Miller M.M."/>
            <person name="Sternberg P.W."/>
            <person name="Aroian R.V."/>
        </authorList>
    </citation>
    <scope>NUCLEOTIDE SEQUENCE</scope>
    <source>
        <strain evidence="8">HY135</strain>
    </source>
</reference>
<feature type="binding site" evidence="5">
    <location>
        <position position="528"/>
    </location>
    <ligand>
        <name>Fe cation</name>
        <dbReference type="ChEBI" id="CHEBI:24875"/>
        <note>catalytic</note>
    </ligand>
</feature>
<dbReference type="GO" id="GO:0016121">
    <property type="term" value="P:carotene catabolic process"/>
    <property type="evidence" value="ECO:0007669"/>
    <property type="project" value="TreeGrafter"/>
</dbReference>
<dbReference type="PANTHER" id="PTHR10543:SF24">
    <property type="entry name" value="CAROTENOID ISOMEROOXYGENASE"/>
    <property type="match status" value="1"/>
</dbReference>
<keyword evidence="2 5" id="KW-0479">Metal-binding</keyword>
<dbReference type="GO" id="GO:0046872">
    <property type="term" value="F:metal ion binding"/>
    <property type="evidence" value="ECO:0007669"/>
    <property type="project" value="UniProtKB-KW"/>
</dbReference>
<dbReference type="InterPro" id="IPR005135">
    <property type="entry name" value="Endo/exonuclease/phosphatase"/>
</dbReference>
<evidence type="ECO:0000313" key="7">
    <source>
        <dbReference type="EMBL" id="EYC06246.1"/>
    </source>
</evidence>
<proteinExistence type="inferred from homology"/>
<keyword evidence="4 5" id="KW-0408">Iron</keyword>
<organism evidence="7 8">
    <name type="scientific">Ancylostoma ceylanicum</name>
    <dbReference type="NCBI Taxonomy" id="53326"/>
    <lineage>
        <taxon>Eukaryota</taxon>
        <taxon>Metazoa</taxon>
        <taxon>Ecdysozoa</taxon>
        <taxon>Nematoda</taxon>
        <taxon>Chromadorea</taxon>
        <taxon>Rhabditida</taxon>
        <taxon>Rhabditina</taxon>
        <taxon>Rhabditomorpha</taxon>
        <taxon>Strongyloidea</taxon>
        <taxon>Ancylostomatidae</taxon>
        <taxon>Ancylostomatinae</taxon>
        <taxon>Ancylostoma</taxon>
    </lineage>
</organism>
<dbReference type="PANTHER" id="PTHR10543">
    <property type="entry name" value="BETA-CAROTENE DIOXYGENASE"/>
    <property type="match status" value="1"/>
</dbReference>
<name>A0A016TU14_9BILA</name>
<dbReference type="Proteomes" id="UP000024635">
    <property type="component" value="Unassembled WGS sequence"/>
</dbReference>
<keyword evidence="8" id="KW-1185">Reference proteome</keyword>
<dbReference type="GO" id="GO:0042574">
    <property type="term" value="P:retinal metabolic process"/>
    <property type="evidence" value="ECO:0007669"/>
    <property type="project" value="TreeGrafter"/>
</dbReference>
<dbReference type="OrthoDB" id="410104at2759"/>
<dbReference type="AlphaFoldDB" id="A0A016TU14"/>
<keyword evidence="3" id="KW-0560">Oxidoreductase</keyword>
<sequence length="821" mass="93226">MVTGYLRVIQVYAPTTAHTDDEYYEFLDHITEALNTRSSASPRKKCTKIVIGDFNAKIGCGNAEEQYIGPYGLGVRNRRGNILAHFCCETHLHVMNNRFQKRSSRKWTWISPNMKTKNAIDFVLSEDPAIFLDIDIIGRFRFTSDHRLVMAKIRLRNRRFMFKKKPRSTLNKEAFSSALEYLASSTDLSNYEQLKRAIALAADGASAKQVKESHISEGTRKLYECRHRLLHQLSARSTVEFPVVSKALRESLKADIERKHLSRIHQAISSGRSIRKALQTNKTYTRPLKQLKRNDGTIARTSADVEAVVQDFVNNLFSSTTPSLPQVLQGCEDLPPILPREVRNALSKMKVGKAPGPDNITVEMLIRSIPPWLKGTIVRNGPGMFKIGDTEYKHWWDGLAYIQRYHFVDGKMFYSARYLESDNYKTNMEANRIVATSFGTRTYSDPTKTLISLLKLDVYPDNCLVSFAKVGDSTYALTESVYMFRIDLDTLDTLEKPVAGAKSSHSFEGTEVLGVVPATDPRAPCYFHSFGLTQNYFVLFESPQRTNVMKLCFRKFRGISFNDCMYWDEKAITNVIVFDRTKRTKVERKITADPFFVFHHANAYEKDGYLFVDYCKVFHTDNMNELLLEHLRSGAFREKGSSLVPFLYRMIVPMNVKASSKPGDDLLATCSFSGGCRAILKKDGSIHCTDSQMSDVSMEFPIYRCDRNSMEYRYVYGSCFVDPDNTREGVVKTDLKNVSSTVWNKDAVDQIAAEPVFVCKPGAAREDEGVLVVPVVTSRAGHQPYVVVLDAETMVEMGRFLISQERIPLGFHAQYNPRSSS</sequence>
<dbReference type="SUPFAM" id="SSF56219">
    <property type="entry name" value="DNase I-like"/>
    <property type="match status" value="1"/>
</dbReference>
<evidence type="ECO:0000256" key="5">
    <source>
        <dbReference type="PIRSR" id="PIRSR604294-1"/>
    </source>
</evidence>
<evidence type="ECO:0000313" key="8">
    <source>
        <dbReference type="Proteomes" id="UP000024635"/>
    </source>
</evidence>